<keyword evidence="2" id="KW-1185">Reference proteome</keyword>
<accession>A0A6J8C493</accession>
<proteinExistence type="predicted"/>
<dbReference type="EMBL" id="CACVKT020004494">
    <property type="protein sequence ID" value="CAC5390281.1"/>
    <property type="molecule type" value="Genomic_DNA"/>
</dbReference>
<sequence>MVQLYPPVNIYGVVTDHDYFEFHPEDKWLRDNCISTITDEEISKIESFTSGQAKNPSNSSRFRRDGTENEQFDNIKNWLANQREWQNLPDPVDCVRKHVIVKYEDTKEVSTKTVTGVSIYIKIKIQSYRYIFQIVTIIVSKRLNDAIWVYRTSILEPDDPKRWSKVFVPIPPPLTQRISFTQGAINYMLGLQ</sequence>
<protein>
    <submittedName>
        <fullName evidence="1">Uncharacterized protein</fullName>
    </submittedName>
</protein>
<gene>
    <name evidence="1" type="ORF">MCOR_25391</name>
</gene>
<evidence type="ECO:0000313" key="2">
    <source>
        <dbReference type="Proteomes" id="UP000507470"/>
    </source>
</evidence>
<dbReference type="Proteomes" id="UP000507470">
    <property type="component" value="Unassembled WGS sequence"/>
</dbReference>
<name>A0A6J8C493_MYTCO</name>
<organism evidence="1 2">
    <name type="scientific">Mytilus coruscus</name>
    <name type="common">Sea mussel</name>
    <dbReference type="NCBI Taxonomy" id="42192"/>
    <lineage>
        <taxon>Eukaryota</taxon>
        <taxon>Metazoa</taxon>
        <taxon>Spiralia</taxon>
        <taxon>Lophotrochozoa</taxon>
        <taxon>Mollusca</taxon>
        <taxon>Bivalvia</taxon>
        <taxon>Autobranchia</taxon>
        <taxon>Pteriomorphia</taxon>
        <taxon>Mytilida</taxon>
        <taxon>Mytiloidea</taxon>
        <taxon>Mytilidae</taxon>
        <taxon>Mytilinae</taxon>
        <taxon>Mytilus</taxon>
    </lineage>
</organism>
<dbReference type="AlphaFoldDB" id="A0A6J8C493"/>
<evidence type="ECO:0000313" key="1">
    <source>
        <dbReference type="EMBL" id="CAC5390281.1"/>
    </source>
</evidence>
<reference evidence="1 2" key="1">
    <citation type="submission" date="2020-06" db="EMBL/GenBank/DDBJ databases">
        <authorList>
            <person name="Li R."/>
            <person name="Bekaert M."/>
        </authorList>
    </citation>
    <scope>NUCLEOTIDE SEQUENCE [LARGE SCALE GENOMIC DNA]</scope>
    <source>
        <strain evidence="2">wild</strain>
    </source>
</reference>